<dbReference type="Proteomes" id="UP001165065">
    <property type="component" value="Unassembled WGS sequence"/>
</dbReference>
<evidence type="ECO:0000313" key="4">
    <source>
        <dbReference type="EMBL" id="GMI47153.1"/>
    </source>
</evidence>
<reference evidence="5" key="1">
    <citation type="journal article" date="2023" name="Commun. Biol.">
        <title>Genome analysis of Parmales, the sister group of diatoms, reveals the evolutionary specialization of diatoms from phago-mixotrophs to photoautotrophs.</title>
        <authorList>
            <person name="Ban H."/>
            <person name="Sato S."/>
            <person name="Yoshikawa S."/>
            <person name="Yamada K."/>
            <person name="Nakamura Y."/>
            <person name="Ichinomiya M."/>
            <person name="Sato N."/>
            <person name="Blanc-Mathieu R."/>
            <person name="Endo H."/>
            <person name="Kuwata A."/>
            <person name="Ogata H."/>
        </authorList>
    </citation>
    <scope>NUCLEOTIDE SEQUENCE [LARGE SCALE GENOMIC DNA]</scope>
</reference>
<keyword evidence="3" id="KW-0206">Cytoskeleton</keyword>
<dbReference type="InterPro" id="IPR032675">
    <property type="entry name" value="LRR_dom_sf"/>
</dbReference>
<comment type="subcellular location">
    <subcellularLocation>
        <location evidence="1">Cytoplasm</location>
        <location evidence="1">Cytoskeleton</location>
    </subcellularLocation>
</comment>
<keyword evidence="5" id="KW-1185">Reference proteome</keyword>
<dbReference type="PANTHER" id="PTHR24107:SF2">
    <property type="entry name" value="NLR FAMILY CARD DOMAIN CONTAINING 3"/>
    <property type="match status" value="1"/>
</dbReference>
<dbReference type="SMART" id="SM00368">
    <property type="entry name" value="LRR_RI"/>
    <property type="match status" value="4"/>
</dbReference>
<protein>
    <submittedName>
        <fullName evidence="4">Uncharacterized protein</fullName>
    </submittedName>
</protein>
<keyword evidence="2" id="KW-0963">Cytoplasm</keyword>
<organism evidence="4 5">
    <name type="scientific">Triparma columacea</name>
    <dbReference type="NCBI Taxonomy" id="722753"/>
    <lineage>
        <taxon>Eukaryota</taxon>
        <taxon>Sar</taxon>
        <taxon>Stramenopiles</taxon>
        <taxon>Ochrophyta</taxon>
        <taxon>Bolidophyceae</taxon>
        <taxon>Parmales</taxon>
        <taxon>Triparmaceae</taxon>
        <taxon>Triparma</taxon>
    </lineage>
</organism>
<dbReference type="AlphaFoldDB" id="A0A9W7GML5"/>
<accession>A0A9W7GML5</accession>
<evidence type="ECO:0000313" key="5">
    <source>
        <dbReference type="Proteomes" id="UP001165065"/>
    </source>
</evidence>
<dbReference type="OrthoDB" id="333024at2759"/>
<proteinExistence type="predicted"/>
<dbReference type="GO" id="GO:0005856">
    <property type="term" value="C:cytoskeleton"/>
    <property type="evidence" value="ECO:0007669"/>
    <property type="project" value="UniProtKB-SubCell"/>
</dbReference>
<evidence type="ECO:0000256" key="2">
    <source>
        <dbReference type="ARBA" id="ARBA00022490"/>
    </source>
</evidence>
<evidence type="ECO:0000256" key="1">
    <source>
        <dbReference type="ARBA" id="ARBA00004245"/>
    </source>
</evidence>
<gene>
    <name evidence="4" type="ORF">TrCOL_g9872</name>
</gene>
<dbReference type="InterPro" id="IPR052410">
    <property type="entry name" value="DRC5"/>
</dbReference>
<dbReference type="EMBL" id="BRYA01000332">
    <property type="protein sequence ID" value="GMI47153.1"/>
    <property type="molecule type" value="Genomic_DNA"/>
</dbReference>
<dbReference type="Pfam" id="PF13516">
    <property type="entry name" value="LRR_6"/>
    <property type="match status" value="1"/>
</dbReference>
<dbReference type="SUPFAM" id="SSF52047">
    <property type="entry name" value="RNI-like"/>
    <property type="match status" value="1"/>
</dbReference>
<name>A0A9W7GML5_9STRA</name>
<dbReference type="InterPro" id="IPR001611">
    <property type="entry name" value="Leu-rich_rpt"/>
</dbReference>
<sequence length="506" mass="55437">MESSEDFCFFDPTATDTFLLPQRRLGSVPNRLLHDLDSVETLKSEQSSGRYGLTSHAKRTKLLGSKAAFSSKRVVKCIYSYLPYEYALRHRRICTTFNEVLGTIPMDFQAHGERSVRLTKHIGGLTKPNTAVRELSLGCLRDTVRAVEMDGLCRAFENGVLPNLRRLHVELHPESGEVGVFRLLAALSTSPLSSLVELDISGSYIGQSSARKLSDVLCGNEWSGVKKLGIARNGTGEYGTKFLVKGLSSKEGCGRGLELLNMARNDIGKGFKTLPKAVGSAFRELRTLDISNNGIDADAVASASTECMVPLEKHSLTWLDASFNVMGDLGAKELVKLMFSFKTSLTFLDLAGLDGGVEFAIAISEAMGEGGFQVLEELNISGNSISRQGCERIMRTVGSCPKLELLNIRNCMLGDNGVNELVGGMRVGRLEALKVLNISANNVLKSLINVAECLKQGWCKNLRVLDVSKNAPTGEVKGGLWCWKHKHFTEGRLKIVEDEKPQSWRD</sequence>
<evidence type="ECO:0000256" key="3">
    <source>
        <dbReference type="ARBA" id="ARBA00023212"/>
    </source>
</evidence>
<dbReference type="PANTHER" id="PTHR24107">
    <property type="entry name" value="YNEIN REGULATORY COMPLEX SUBUNIT 5"/>
    <property type="match status" value="1"/>
</dbReference>
<dbReference type="Gene3D" id="3.80.10.10">
    <property type="entry name" value="Ribonuclease Inhibitor"/>
    <property type="match status" value="1"/>
</dbReference>
<comment type="caution">
    <text evidence="4">The sequence shown here is derived from an EMBL/GenBank/DDBJ whole genome shotgun (WGS) entry which is preliminary data.</text>
</comment>